<dbReference type="EMBL" id="OOIP01000012">
    <property type="protein sequence ID" value="SPO38924.1"/>
    <property type="molecule type" value="Genomic_DNA"/>
</dbReference>
<evidence type="ECO:0000259" key="2">
    <source>
        <dbReference type="Pfam" id="PF07727"/>
    </source>
</evidence>
<dbReference type="Proteomes" id="UP000323386">
    <property type="component" value="Unassembled WGS sequence"/>
</dbReference>
<dbReference type="OrthoDB" id="2685291at2759"/>
<gene>
    <name evidence="3" type="ORF">PSFLO_04403</name>
</gene>
<reference evidence="3 4" key="1">
    <citation type="submission" date="2018-03" db="EMBL/GenBank/DDBJ databases">
        <authorList>
            <person name="Guldener U."/>
        </authorList>
    </citation>
    <scope>NUCLEOTIDE SEQUENCE [LARGE SCALE GENOMIC DNA]</scope>
    <source>
        <strain evidence="3 4">DAOM196992</strain>
    </source>
</reference>
<protein>
    <recommendedName>
        <fullName evidence="2">Reverse transcriptase Ty1/copia-type domain-containing protein</fullName>
    </recommendedName>
</protein>
<feature type="domain" description="Reverse transcriptase Ty1/copia-type" evidence="2">
    <location>
        <begin position="2"/>
        <end position="91"/>
    </location>
</feature>
<evidence type="ECO:0000313" key="3">
    <source>
        <dbReference type="EMBL" id="SPO38924.1"/>
    </source>
</evidence>
<organism evidence="3 4">
    <name type="scientific">Pseudozyma flocculosa</name>
    <dbReference type="NCBI Taxonomy" id="84751"/>
    <lineage>
        <taxon>Eukaryota</taxon>
        <taxon>Fungi</taxon>
        <taxon>Dikarya</taxon>
        <taxon>Basidiomycota</taxon>
        <taxon>Ustilaginomycotina</taxon>
        <taxon>Ustilaginomycetes</taxon>
        <taxon>Ustilaginales</taxon>
        <taxon>Ustilaginaceae</taxon>
        <taxon>Pseudozyma</taxon>
    </lineage>
</organism>
<evidence type="ECO:0000256" key="1">
    <source>
        <dbReference type="SAM" id="SignalP"/>
    </source>
</evidence>
<feature type="chain" id="PRO_5022776108" description="Reverse transcriptase Ty1/copia-type domain-containing protein" evidence="1">
    <location>
        <begin position="27"/>
        <end position="92"/>
    </location>
</feature>
<proteinExistence type="predicted"/>
<name>A0A5C3F344_9BASI</name>
<accession>A0A5C3F344</accession>
<evidence type="ECO:0000313" key="4">
    <source>
        <dbReference type="Proteomes" id="UP000323386"/>
    </source>
</evidence>
<dbReference type="InterPro" id="IPR013103">
    <property type="entry name" value="RVT_2"/>
</dbReference>
<dbReference type="Pfam" id="PF07727">
    <property type="entry name" value="RVT_2"/>
    <property type="match status" value="1"/>
</dbReference>
<keyword evidence="1" id="KW-0732">Signal</keyword>
<keyword evidence="4" id="KW-1185">Reference proteome</keyword>
<dbReference type="AlphaFoldDB" id="A0A5C3F344"/>
<feature type="signal peptide" evidence="1">
    <location>
        <begin position="1"/>
        <end position="26"/>
    </location>
</feature>
<sequence length="92" mass="10492">MSTLRLLLIIALQLKMTVIPMDVVTAFLNGDINCKLFMHQALGQSSRDDKVCQLNKALYGLKQAGRTWYEKASDVFDKMDFEQSDYDPALFL</sequence>